<protein>
    <submittedName>
        <fullName evidence="2">Uncharacterized protein</fullName>
    </submittedName>
</protein>
<keyword evidence="3" id="KW-1185">Reference proteome</keyword>
<organism evidence="2 3">
    <name type="scientific">Trichonephila inaurata madagascariensis</name>
    <dbReference type="NCBI Taxonomy" id="2747483"/>
    <lineage>
        <taxon>Eukaryota</taxon>
        <taxon>Metazoa</taxon>
        <taxon>Ecdysozoa</taxon>
        <taxon>Arthropoda</taxon>
        <taxon>Chelicerata</taxon>
        <taxon>Arachnida</taxon>
        <taxon>Araneae</taxon>
        <taxon>Araneomorphae</taxon>
        <taxon>Entelegynae</taxon>
        <taxon>Araneoidea</taxon>
        <taxon>Nephilidae</taxon>
        <taxon>Trichonephila</taxon>
        <taxon>Trichonephila inaurata</taxon>
    </lineage>
</organism>
<name>A0A8X6XSW6_9ARAC</name>
<dbReference type="EMBL" id="BMAV01011886">
    <property type="protein sequence ID" value="GFY58049.1"/>
    <property type="molecule type" value="Genomic_DNA"/>
</dbReference>
<evidence type="ECO:0000313" key="3">
    <source>
        <dbReference type="Proteomes" id="UP000886998"/>
    </source>
</evidence>
<sequence length="108" mass="11873">MRITIFHSTRFFSGSSSLICGPKKEFHKNRDQVFLEVLSGSSPTLTSVRSDIDLSPILKKVASPGSFVLFCAQDEDSCFVSGVHHSTKPKNAKRRENVTSDKVNVIGS</sequence>
<evidence type="ECO:0000256" key="1">
    <source>
        <dbReference type="SAM" id="MobiDB-lite"/>
    </source>
</evidence>
<reference evidence="2" key="1">
    <citation type="submission" date="2020-08" db="EMBL/GenBank/DDBJ databases">
        <title>Multicomponent nature underlies the extraordinary mechanical properties of spider dragline silk.</title>
        <authorList>
            <person name="Kono N."/>
            <person name="Nakamura H."/>
            <person name="Mori M."/>
            <person name="Yoshida Y."/>
            <person name="Ohtoshi R."/>
            <person name="Malay A.D."/>
            <person name="Moran D.A.P."/>
            <person name="Tomita M."/>
            <person name="Numata K."/>
            <person name="Arakawa K."/>
        </authorList>
    </citation>
    <scope>NUCLEOTIDE SEQUENCE</scope>
</reference>
<feature type="region of interest" description="Disordered" evidence="1">
    <location>
        <begin position="86"/>
        <end position="108"/>
    </location>
</feature>
<comment type="caution">
    <text evidence="2">The sequence shown here is derived from an EMBL/GenBank/DDBJ whole genome shotgun (WGS) entry which is preliminary data.</text>
</comment>
<gene>
    <name evidence="2" type="ORF">TNIN_379081</name>
</gene>
<dbReference type="Proteomes" id="UP000886998">
    <property type="component" value="Unassembled WGS sequence"/>
</dbReference>
<proteinExistence type="predicted"/>
<dbReference type="AlphaFoldDB" id="A0A8X6XSW6"/>
<accession>A0A8X6XSW6</accession>
<evidence type="ECO:0000313" key="2">
    <source>
        <dbReference type="EMBL" id="GFY58049.1"/>
    </source>
</evidence>